<evidence type="ECO:0008006" key="5">
    <source>
        <dbReference type="Google" id="ProtNLM"/>
    </source>
</evidence>
<dbReference type="InterPro" id="IPR025421">
    <property type="entry name" value="DUF4148"/>
</dbReference>
<gene>
    <name evidence="3" type="ORF">SAMN04489708_10146</name>
</gene>
<evidence type="ECO:0000256" key="1">
    <source>
        <dbReference type="SAM" id="MobiDB-lite"/>
    </source>
</evidence>
<accession>A0A1H0K1L2</accession>
<dbReference type="RefSeq" id="WP_092831938.1">
    <property type="nucleotide sequence ID" value="NZ_CP028290.1"/>
</dbReference>
<feature type="chain" id="PRO_5011781965" description="DUF4148 domain-containing protein" evidence="2">
    <location>
        <begin position="32"/>
        <end position="113"/>
    </location>
</feature>
<evidence type="ECO:0000313" key="3">
    <source>
        <dbReference type="EMBL" id="SDO49700.1"/>
    </source>
</evidence>
<keyword evidence="4" id="KW-1185">Reference proteome</keyword>
<name>A0A1H0K1L2_9BURK</name>
<evidence type="ECO:0000256" key="2">
    <source>
        <dbReference type="SAM" id="SignalP"/>
    </source>
</evidence>
<evidence type="ECO:0000313" key="4">
    <source>
        <dbReference type="Proteomes" id="UP000199317"/>
    </source>
</evidence>
<feature type="signal peptide" evidence="2">
    <location>
        <begin position="1"/>
        <end position="31"/>
    </location>
</feature>
<dbReference type="EMBL" id="FNJL01000001">
    <property type="protein sequence ID" value="SDO49700.1"/>
    <property type="molecule type" value="Genomic_DNA"/>
</dbReference>
<dbReference type="OrthoDB" id="9947509at2"/>
<dbReference type="Proteomes" id="UP000199317">
    <property type="component" value="Unassembled WGS sequence"/>
</dbReference>
<organism evidence="3 4">
    <name type="scientific">Paracidovorax cattleyae</name>
    <dbReference type="NCBI Taxonomy" id="80868"/>
    <lineage>
        <taxon>Bacteria</taxon>
        <taxon>Pseudomonadati</taxon>
        <taxon>Pseudomonadota</taxon>
        <taxon>Betaproteobacteria</taxon>
        <taxon>Burkholderiales</taxon>
        <taxon>Comamonadaceae</taxon>
        <taxon>Paracidovorax</taxon>
    </lineage>
</organism>
<dbReference type="AlphaFoldDB" id="A0A1H0K1L2"/>
<protein>
    <recommendedName>
        <fullName evidence="5">DUF4148 domain-containing protein</fullName>
    </recommendedName>
</protein>
<keyword evidence="2" id="KW-0732">Signal</keyword>
<proteinExistence type="predicted"/>
<reference evidence="4" key="1">
    <citation type="submission" date="2016-10" db="EMBL/GenBank/DDBJ databases">
        <authorList>
            <person name="Varghese N."/>
            <person name="Submissions S."/>
        </authorList>
    </citation>
    <scope>NUCLEOTIDE SEQUENCE [LARGE SCALE GENOMIC DNA]</scope>
    <source>
        <strain evidence="4">DSM 17101</strain>
    </source>
</reference>
<sequence>MAHPLSPTARTLSRALTFCAGTLLAATLATAQTATPVSYGAGNPAQAGMDSSGGQHGRTRAEVVAELACARASGELDAMALQGYGVESRPIDRSVPECAQQRVLASGDTALPR</sequence>
<feature type="region of interest" description="Disordered" evidence="1">
    <location>
        <begin position="36"/>
        <end position="59"/>
    </location>
</feature>
<dbReference type="Pfam" id="PF13663">
    <property type="entry name" value="DUF4148"/>
    <property type="match status" value="1"/>
</dbReference>